<dbReference type="Proteomes" id="UP000243024">
    <property type="component" value="Unassembled WGS sequence"/>
</dbReference>
<gene>
    <name evidence="6" type="ORF">SA87_06005</name>
</gene>
<dbReference type="SUPFAM" id="SSF140478">
    <property type="entry name" value="LemA-like"/>
    <property type="match status" value="1"/>
</dbReference>
<organism evidence="6 7">
    <name type="scientific">Hydrogenibacillus schlegelii</name>
    <name type="common">Bacillus schlegelii</name>
    <dbReference type="NCBI Taxonomy" id="1484"/>
    <lineage>
        <taxon>Bacteria</taxon>
        <taxon>Bacillati</taxon>
        <taxon>Bacillota</taxon>
        <taxon>Bacilli</taxon>
        <taxon>Bacillales</taxon>
        <taxon>Bacillales Family X. Incertae Sedis</taxon>
        <taxon>Hydrogenibacillus</taxon>
    </lineage>
</organism>
<dbReference type="AlphaFoldDB" id="A0A132NCG8"/>
<evidence type="ECO:0000313" key="6">
    <source>
        <dbReference type="EMBL" id="OAR05059.1"/>
    </source>
</evidence>
<protein>
    <recommendedName>
        <fullName evidence="8">LemA protein</fullName>
    </recommendedName>
</protein>
<keyword evidence="4" id="KW-1133">Transmembrane helix</keyword>
<dbReference type="GO" id="GO:0016020">
    <property type="term" value="C:membrane"/>
    <property type="evidence" value="ECO:0007669"/>
    <property type="project" value="UniProtKB-SubCell"/>
</dbReference>
<comment type="caution">
    <text evidence="6">The sequence shown here is derived from an EMBL/GenBank/DDBJ whole genome shotgun (WGS) entry which is preliminary data.</text>
</comment>
<evidence type="ECO:0000313" key="7">
    <source>
        <dbReference type="Proteomes" id="UP000243024"/>
    </source>
</evidence>
<evidence type="ECO:0000256" key="3">
    <source>
        <dbReference type="ARBA" id="ARBA00022692"/>
    </source>
</evidence>
<comment type="similarity">
    <text evidence="2">Belongs to the LemA family.</text>
</comment>
<evidence type="ECO:0000256" key="1">
    <source>
        <dbReference type="ARBA" id="ARBA00004167"/>
    </source>
</evidence>
<keyword evidence="5" id="KW-0472">Membrane</keyword>
<dbReference type="PANTHER" id="PTHR34478:SF2">
    <property type="entry name" value="MEMBRANE PROTEIN"/>
    <property type="match status" value="1"/>
</dbReference>
<dbReference type="STRING" id="1484.SA87_06005"/>
<name>A0A132NCG8_HYDSH</name>
<sequence>MIGWILLGVLVLFVLYVIAGYNGLVRYRNWAKEAWAQIDVQLKRRHDLIPNLVETVKGYMQYEQETLAKVIEMRSRLISGSPVERVEADNALTGTLRQLFALAEAYPDLKANETFLRLEEELATTENKIAYARQLYNRTAAEYNIRRESFPTNLIAGMFGFGPMELLAIPEAEREAPQVRFT</sequence>
<dbReference type="OrthoDB" id="9804152at2"/>
<keyword evidence="3" id="KW-0812">Transmembrane</keyword>
<accession>A0A132NCG8</accession>
<dbReference type="InterPro" id="IPR023353">
    <property type="entry name" value="LemA-like_dom_sf"/>
</dbReference>
<evidence type="ECO:0008006" key="8">
    <source>
        <dbReference type="Google" id="ProtNLM"/>
    </source>
</evidence>
<evidence type="ECO:0000256" key="2">
    <source>
        <dbReference type="ARBA" id="ARBA00008854"/>
    </source>
</evidence>
<evidence type="ECO:0000256" key="5">
    <source>
        <dbReference type="ARBA" id="ARBA00023136"/>
    </source>
</evidence>
<dbReference type="EMBL" id="JXBB01000005">
    <property type="protein sequence ID" value="OAR05059.1"/>
    <property type="molecule type" value="Genomic_DNA"/>
</dbReference>
<dbReference type="InterPro" id="IPR007156">
    <property type="entry name" value="MamQ_LemA"/>
</dbReference>
<evidence type="ECO:0000256" key="4">
    <source>
        <dbReference type="ARBA" id="ARBA00022989"/>
    </source>
</evidence>
<dbReference type="Gene3D" id="1.20.1440.20">
    <property type="entry name" value="LemA-like domain"/>
    <property type="match status" value="1"/>
</dbReference>
<dbReference type="Pfam" id="PF04011">
    <property type="entry name" value="LemA"/>
    <property type="match status" value="1"/>
</dbReference>
<proteinExistence type="inferred from homology"/>
<reference evidence="6 7" key="1">
    <citation type="submission" date="2015-09" db="EMBL/GenBank/DDBJ databases">
        <title>Draft genome sequence of Hydrogenibacillus schlegelii DSM 2000.</title>
        <authorList>
            <person name="Hemp J."/>
        </authorList>
    </citation>
    <scope>NUCLEOTIDE SEQUENCE [LARGE SCALE GENOMIC DNA]</scope>
    <source>
        <strain evidence="6 7">MA 48</strain>
    </source>
</reference>
<dbReference type="PANTHER" id="PTHR34478">
    <property type="entry name" value="PROTEIN LEMA"/>
    <property type="match status" value="1"/>
</dbReference>
<dbReference type="RefSeq" id="WP_066198785.1">
    <property type="nucleotide sequence ID" value="NZ_CBCSAS010000034.1"/>
</dbReference>
<comment type="subcellular location">
    <subcellularLocation>
        <location evidence="1">Membrane</location>
        <topology evidence="1">Single-pass membrane protein</topology>
    </subcellularLocation>
</comment>
<keyword evidence="7" id="KW-1185">Reference proteome</keyword>